<dbReference type="AlphaFoldDB" id="A0A6G1HE15"/>
<dbReference type="PANTHER" id="PTHR24148:SF82">
    <property type="entry name" value="HETEROKARYON INCOMPATIBILITY DOMAIN-CONTAINING PROTEIN"/>
    <property type="match status" value="1"/>
</dbReference>
<name>A0A6G1HE15_9PEZI</name>
<feature type="domain" description="Heterokaryon incompatibility" evidence="1">
    <location>
        <begin position="59"/>
        <end position="210"/>
    </location>
</feature>
<dbReference type="InterPro" id="IPR010730">
    <property type="entry name" value="HET"/>
</dbReference>
<dbReference type="InterPro" id="IPR052895">
    <property type="entry name" value="HetReg/Transcr_Mod"/>
</dbReference>
<sequence>MSQKSADSTTPASFHHARLSDPRALRTITLLPSSDLSAPLDTCLRKIHLDNVSKGENGYEALSYVWGSRYGTEPIQCEGKRLLVTPNCESALRHLRKKASPRVLWIDAICIDQEENPASVEERNSQVALMGEIYKSAVRTIFWFGHGNDYSDELMGHLNRIGTCPSQRGLKKFLHFDETLRENGQLDADSTSLNSIFSHPWHSRIWTVQEAAYSQLEDCEIMCGGSSIPWDVYSAAARFLIFEEFIEELDPQAHKSYVGIDLRNTIRDFLHATPSTDKPMLTPEDEEDERDRRVVFLSSCLSDVNQLQATEPRDKIYGLYALYTDLEIPLPAANYEKSLVRVFEEATVAMIAWSGTLKILGDVWHSRERKTSFPSWVPDWSDGNVKIFTPSGDATAGSRVANPSQTALNPTPGELHLQGKVVGTVLPGKNKVFTEDFPTRPDQCAIPILTVSLDGLVEDVETLRLWIAKTMFFRQLYKAIQTDPEICSGEPSDPEDLFSDILNQSSYSEPDETFHIWLDVLNYPDTDYNLSRGEEIAQKWRAAEEMMNKPRKSRWTTELTSCAVIMASLLSNSIYHPDGRMLNQTPLILDLVNQFSANLAD</sequence>
<accession>A0A6G1HE15</accession>
<dbReference type="OrthoDB" id="194358at2759"/>
<keyword evidence="3" id="KW-1185">Reference proteome</keyword>
<proteinExistence type="predicted"/>
<dbReference type="Proteomes" id="UP000800041">
    <property type="component" value="Unassembled WGS sequence"/>
</dbReference>
<dbReference type="Pfam" id="PF06985">
    <property type="entry name" value="HET"/>
    <property type="match status" value="1"/>
</dbReference>
<organism evidence="2 3">
    <name type="scientific">Aulographum hederae CBS 113979</name>
    <dbReference type="NCBI Taxonomy" id="1176131"/>
    <lineage>
        <taxon>Eukaryota</taxon>
        <taxon>Fungi</taxon>
        <taxon>Dikarya</taxon>
        <taxon>Ascomycota</taxon>
        <taxon>Pezizomycotina</taxon>
        <taxon>Dothideomycetes</taxon>
        <taxon>Pleosporomycetidae</taxon>
        <taxon>Aulographales</taxon>
        <taxon>Aulographaceae</taxon>
    </lineage>
</organism>
<evidence type="ECO:0000259" key="1">
    <source>
        <dbReference type="Pfam" id="PF06985"/>
    </source>
</evidence>
<dbReference type="EMBL" id="ML977139">
    <property type="protein sequence ID" value="KAF1991317.1"/>
    <property type="molecule type" value="Genomic_DNA"/>
</dbReference>
<evidence type="ECO:0000313" key="2">
    <source>
        <dbReference type="EMBL" id="KAF1991317.1"/>
    </source>
</evidence>
<dbReference type="PANTHER" id="PTHR24148">
    <property type="entry name" value="ANKYRIN REPEAT DOMAIN-CONTAINING PROTEIN 39 HOMOLOG-RELATED"/>
    <property type="match status" value="1"/>
</dbReference>
<evidence type="ECO:0000313" key="3">
    <source>
        <dbReference type="Proteomes" id="UP000800041"/>
    </source>
</evidence>
<protein>
    <submittedName>
        <fullName evidence="2">HET-domain-containing protein</fullName>
    </submittedName>
</protein>
<gene>
    <name evidence="2" type="ORF">K402DRAFT_416637</name>
</gene>
<reference evidence="2" key="1">
    <citation type="journal article" date="2020" name="Stud. Mycol.">
        <title>101 Dothideomycetes genomes: a test case for predicting lifestyles and emergence of pathogens.</title>
        <authorList>
            <person name="Haridas S."/>
            <person name="Albert R."/>
            <person name="Binder M."/>
            <person name="Bloem J."/>
            <person name="Labutti K."/>
            <person name="Salamov A."/>
            <person name="Andreopoulos B."/>
            <person name="Baker S."/>
            <person name="Barry K."/>
            <person name="Bills G."/>
            <person name="Bluhm B."/>
            <person name="Cannon C."/>
            <person name="Castanera R."/>
            <person name="Culley D."/>
            <person name="Daum C."/>
            <person name="Ezra D."/>
            <person name="Gonzalez J."/>
            <person name="Henrissat B."/>
            <person name="Kuo A."/>
            <person name="Liang C."/>
            <person name="Lipzen A."/>
            <person name="Lutzoni F."/>
            <person name="Magnuson J."/>
            <person name="Mondo S."/>
            <person name="Nolan M."/>
            <person name="Ohm R."/>
            <person name="Pangilinan J."/>
            <person name="Park H.-J."/>
            <person name="Ramirez L."/>
            <person name="Alfaro M."/>
            <person name="Sun H."/>
            <person name="Tritt A."/>
            <person name="Yoshinaga Y."/>
            <person name="Zwiers L.-H."/>
            <person name="Turgeon B."/>
            <person name="Goodwin S."/>
            <person name="Spatafora J."/>
            <person name="Crous P."/>
            <person name="Grigoriev I."/>
        </authorList>
    </citation>
    <scope>NUCLEOTIDE SEQUENCE</scope>
    <source>
        <strain evidence="2">CBS 113979</strain>
    </source>
</reference>